<gene>
    <name evidence="5" type="ordered locus">Deba_1031</name>
</gene>
<evidence type="ECO:0000313" key="5">
    <source>
        <dbReference type="EMBL" id="ADK84399.1"/>
    </source>
</evidence>
<keyword evidence="6" id="KW-1185">Reference proteome</keyword>
<keyword evidence="3" id="KW-0677">Repeat</keyword>
<dbReference type="SUPFAM" id="SSF51161">
    <property type="entry name" value="Trimeric LpxA-like enzymes"/>
    <property type="match status" value="1"/>
</dbReference>
<dbReference type="InterPro" id="IPR011004">
    <property type="entry name" value="Trimer_LpxA-like_sf"/>
</dbReference>
<dbReference type="GO" id="GO:0008374">
    <property type="term" value="F:O-acyltransferase activity"/>
    <property type="evidence" value="ECO:0007669"/>
    <property type="project" value="TreeGrafter"/>
</dbReference>
<accession>E1QFR3</accession>
<dbReference type="STRING" id="644282.Deba_1031"/>
<dbReference type="PANTHER" id="PTHR23416">
    <property type="entry name" value="SIALIC ACID SYNTHASE-RELATED"/>
    <property type="match status" value="1"/>
</dbReference>
<sequence length="173" mass="18150">MTPRGEYRFAIHNSLVRLRKRVLSAYYRYLLGGFGPGSQVLGCIVAYGPRHIRVGARCTINKGVILNGHGGIRIADHVTLSPRVIISTAALDMKGGQPPYRHSFAPVTIGRGAWIASGAQLMPGVTIGDGALVAAGAVVTKDVPPRAVVGGVPARLLGWVDDDDATGRDGAES</sequence>
<evidence type="ECO:0000256" key="4">
    <source>
        <dbReference type="ARBA" id="ARBA00023315"/>
    </source>
</evidence>
<organism evidence="5 6">
    <name type="scientific">Desulfarculus baarsii (strain ATCC 33931 / DSM 2075 / LMG 7858 / VKM B-1802 / 2st14)</name>
    <dbReference type="NCBI Taxonomy" id="644282"/>
    <lineage>
        <taxon>Bacteria</taxon>
        <taxon>Pseudomonadati</taxon>
        <taxon>Thermodesulfobacteriota</taxon>
        <taxon>Desulfarculia</taxon>
        <taxon>Desulfarculales</taxon>
        <taxon>Desulfarculaceae</taxon>
        <taxon>Desulfarculus</taxon>
    </lineage>
</organism>
<reference evidence="5 6" key="1">
    <citation type="journal article" date="2010" name="Stand. Genomic Sci.">
        <title>Complete genome sequence of Desulfarculus baarsii type strain (2st14).</title>
        <authorList>
            <person name="Sun H."/>
            <person name="Spring S."/>
            <person name="Lapidus A."/>
            <person name="Davenport K."/>
            <person name="Del Rio T.G."/>
            <person name="Tice H."/>
            <person name="Nolan M."/>
            <person name="Copeland A."/>
            <person name="Cheng J.F."/>
            <person name="Lucas S."/>
            <person name="Tapia R."/>
            <person name="Goodwin L."/>
            <person name="Pitluck S."/>
            <person name="Ivanova N."/>
            <person name="Pagani I."/>
            <person name="Mavromatis K."/>
            <person name="Ovchinnikova G."/>
            <person name="Pati A."/>
            <person name="Chen A."/>
            <person name="Palaniappan K."/>
            <person name="Hauser L."/>
            <person name="Chang Y.J."/>
            <person name="Jeffries C.D."/>
            <person name="Detter J.C."/>
            <person name="Han C."/>
            <person name="Rohde M."/>
            <person name="Brambilla E."/>
            <person name="Goker M."/>
            <person name="Woyke T."/>
            <person name="Bristow J."/>
            <person name="Eisen J.A."/>
            <person name="Markowitz V."/>
            <person name="Hugenholtz P."/>
            <person name="Kyrpides N.C."/>
            <person name="Klenk H.P."/>
            <person name="Land M."/>
        </authorList>
    </citation>
    <scope>NUCLEOTIDE SEQUENCE [LARGE SCALE GENOMIC DNA]</scope>
    <source>
        <strain evidence="6">ATCC 33931 / DSM 2075 / LMG 7858 / VKM B-1802 / 2st14</strain>
    </source>
</reference>
<dbReference type="HOGENOM" id="CLU_051638_7_2_7"/>
<proteinExistence type="inferred from homology"/>
<dbReference type="KEGG" id="dbr:Deba_1031"/>
<dbReference type="Pfam" id="PF00132">
    <property type="entry name" value="Hexapep"/>
    <property type="match status" value="1"/>
</dbReference>
<keyword evidence="4" id="KW-0012">Acyltransferase</keyword>
<dbReference type="InterPro" id="IPR018357">
    <property type="entry name" value="Hexapep_transf_CS"/>
</dbReference>
<dbReference type="OrthoDB" id="9815592at2"/>
<evidence type="ECO:0000256" key="2">
    <source>
        <dbReference type="ARBA" id="ARBA00022679"/>
    </source>
</evidence>
<dbReference type="AlphaFoldDB" id="E1QFR3"/>
<dbReference type="RefSeq" id="WP_013257853.1">
    <property type="nucleotide sequence ID" value="NC_014365.1"/>
</dbReference>
<evidence type="ECO:0000256" key="3">
    <source>
        <dbReference type="ARBA" id="ARBA00022737"/>
    </source>
</evidence>
<dbReference type="InterPro" id="IPR051159">
    <property type="entry name" value="Hexapeptide_acetyltransf"/>
</dbReference>
<dbReference type="InterPro" id="IPR001451">
    <property type="entry name" value="Hexapep"/>
</dbReference>
<dbReference type="eggNOG" id="COG0110">
    <property type="taxonomic scope" value="Bacteria"/>
</dbReference>
<protein>
    <submittedName>
        <fullName evidence="5">Acetyltransferase</fullName>
    </submittedName>
</protein>
<evidence type="ECO:0000256" key="1">
    <source>
        <dbReference type="ARBA" id="ARBA00007274"/>
    </source>
</evidence>
<dbReference type="PROSITE" id="PS00101">
    <property type="entry name" value="HEXAPEP_TRANSFERASES"/>
    <property type="match status" value="1"/>
</dbReference>
<comment type="similarity">
    <text evidence="1">Belongs to the transferase hexapeptide repeat family.</text>
</comment>
<dbReference type="Proteomes" id="UP000009047">
    <property type="component" value="Chromosome"/>
</dbReference>
<dbReference type="GO" id="GO:0005829">
    <property type="term" value="C:cytosol"/>
    <property type="evidence" value="ECO:0007669"/>
    <property type="project" value="TreeGrafter"/>
</dbReference>
<dbReference type="PANTHER" id="PTHR23416:SF23">
    <property type="entry name" value="ACETYLTRANSFERASE C18B11.09C-RELATED"/>
    <property type="match status" value="1"/>
</dbReference>
<evidence type="ECO:0000313" key="6">
    <source>
        <dbReference type="Proteomes" id="UP000009047"/>
    </source>
</evidence>
<dbReference type="Gene3D" id="2.160.10.10">
    <property type="entry name" value="Hexapeptide repeat proteins"/>
    <property type="match status" value="1"/>
</dbReference>
<dbReference type="CDD" id="cd04647">
    <property type="entry name" value="LbH_MAT_like"/>
    <property type="match status" value="1"/>
</dbReference>
<dbReference type="EMBL" id="CP002085">
    <property type="protein sequence ID" value="ADK84399.1"/>
    <property type="molecule type" value="Genomic_DNA"/>
</dbReference>
<keyword evidence="2" id="KW-0808">Transferase</keyword>
<name>E1QFR3_DESB2</name>